<keyword evidence="5" id="KW-0479">Metal-binding</keyword>
<evidence type="ECO:0000256" key="8">
    <source>
        <dbReference type="SAM" id="MobiDB-lite"/>
    </source>
</evidence>
<evidence type="ECO:0000256" key="3">
    <source>
        <dbReference type="ARBA" id="ARBA00006958"/>
    </source>
</evidence>
<gene>
    <name evidence="10" type="ORF">SFRICE_023918</name>
</gene>
<organism evidence="10">
    <name type="scientific">Spodoptera frugiperda</name>
    <name type="common">Fall armyworm</name>
    <dbReference type="NCBI Taxonomy" id="7108"/>
    <lineage>
        <taxon>Eukaryota</taxon>
        <taxon>Metazoa</taxon>
        <taxon>Ecdysozoa</taxon>
        <taxon>Arthropoda</taxon>
        <taxon>Hexapoda</taxon>
        <taxon>Insecta</taxon>
        <taxon>Pterygota</taxon>
        <taxon>Neoptera</taxon>
        <taxon>Endopterygota</taxon>
        <taxon>Lepidoptera</taxon>
        <taxon>Glossata</taxon>
        <taxon>Ditrysia</taxon>
        <taxon>Noctuoidea</taxon>
        <taxon>Noctuidae</taxon>
        <taxon>Amphipyrinae</taxon>
        <taxon>Spodoptera</taxon>
    </lineage>
</organism>
<reference evidence="10" key="1">
    <citation type="submission" date="2016-07" db="EMBL/GenBank/DDBJ databases">
        <authorList>
            <person name="Bretaudeau A."/>
        </authorList>
    </citation>
    <scope>NUCLEOTIDE SEQUENCE</scope>
    <source>
        <strain evidence="10">Rice</strain>
        <tissue evidence="10">Whole body</tissue>
    </source>
</reference>
<dbReference type="InterPro" id="IPR045249">
    <property type="entry name" value="HARBI1-like"/>
</dbReference>
<keyword evidence="4" id="KW-0540">Nuclease</keyword>
<comment type="subcellular location">
    <subcellularLocation>
        <location evidence="2">Nucleus</location>
    </subcellularLocation>
</comment>
<dbReference type="PANTHER" id="PTHR22930">
    <property type="match status" value="1"/>
</dbReference>
<evidence type="ECO:0000256" key="4">
    <source>
        <dbReference type="ARBA" id="ARBA00022722"/>
    </source>
</evidence>
<accession>A0A2H1W5I3</accession>
<feature type="domain" description="DDE Tnp4" evidence="9">
    <location>
        <begin position="218"/>
        <end position="368"/>
    </location>
</feature>
<dbReference type="EMBL" id="ODYU01006473">
    <property type="protein sequence ID" value="SOQ48341.1"/>
    <property type="molecule type" value="Genomic_DNA"/>
</dbReference>
<evidence type="ECO:0000256" key="2">
    <source>
        <dbReference type="ARBA" id="ARBA00004123"/>
    </source>
</evidence>
<dbReference type="GO" id="GO:0004518">
    <property type="term" value="F:nuclease activity"/>
    <property type="evidence" value="ECO:0007669"/>
    <property type="project" value="UniProtKB-KW"/>
</dbReference>
<keyword evidence="7" id="KW-0539">Nucleus</keyword>
<evidence type="ECO:0000256" key="1">
    <source>
        <dbReference type="ARBA" id="ARBA00001968"/>
    </source>
</evidence>
<evidence type="ECO:0000256" key="5">
    <source>
        <dbReference type="ARBA" id="ARBA00022723"/>
    </source>
</evidence>
<keyword evidence="6" id="KW-0378">Hydrolase</keyword>
<name>A0A2H1W5I3_SPOFR</name>
<dbReference type="InterPro" id="IPR027806">
    <property type="entry name" value="HARBI1_dom"/>
</dbReference>
<dbReference type="GO" id="GO:0046872">
    <property type="term" value="F:metal ion binding"/>
    <property type="evidence" value="ECO:0007669"/>
    <property type="project" value="UniProtKB-KW"/>
</dbReference>
<dbReference type="AlphaFoldDB" id="A0A2H1W5I3"/>
<evidence type="ECO:0000256" key="7">
    <source>
        <dbReference type="ARBA" id="ARBA00023242"/>
    </source>
</evidence>
<comment type="cofactor">
    <cofactor evidence="1">
        <name>a divalent metal cation</name>
        <dbReference type="ChEBI" id="CHEBI:60240"/>
    </cofactor>
</comment>
<proteinExistence type="inferred from homology"/>
<feature type="compositionally biased region" description="Polar residues" evidence="8">
    <location>
        <begin position="400"/>
        <end position="414"/>
    </location>
</feature>
<dbReference type="Pfam" id="PF13359">
    <property type="entry name" value="DDE_Tnp_4"/>
    <property type="match status" value="1"/>
</dbReference>
<evidence type="ECO:0000259" key="9">
    <source>
        <dbReference type="Pfam" id="PF13359"/>
    </source>
</evidence>
<dbReference type="GO" id="GO:0005634">
    <property type="term" value="C:nucleus"/>
    <property type="evidence" value="ECO:0007669"/>
    <property type="project" value="UniProtKB-SubCell"/>
</dbReference>
<comment type="similarity">
    <text evidence="3">Belongs to the HARBI1 family.</text>
</comment>
<protein>
    <submittedName>
        <fullName evidence="10">SFRICE_023918</fullName>
    </submittedName>
</protein>
<evidence type="ECO:0000256" key="6">
    <source>
        <dbReference type="ARBA" id="ARBA00022801"/>
    </source>
</evidence>
<evidence type="ECO:0000313" key="10">
    <source>
        <dbReference type="EMBL" id="SOQ48341.1"/>
    </source>
</evidence>
<sequence length="423" mass="48854">MWLTYQTDDDIDIDVDEGLIPTVQERHAAAEPACDSDLTQFQAEVLRREDDANDRALRYITTDDCYTFAWSKDRTTFLGRRETFTGTSRPTFEVTDQTRAIDVFDKIFDADFIDHLCVETNRNAEQKIALMREQNKIAPHSRFHRWFPTDRDEMVLCTLSYLANGSYQRPEGVIHIRQVVEALNSNYMLKNIQTQQERSRIRQEFQRKFNLPGVIGCIDCTHIAIVKPHHDEHQFFNRKGYHSLNVQMICDNNLKILNVIAKFGGATYDSFIWASSQVERYMRELHQRGEQTWLLGDSGYPQRSWLMTPVLNAALGSRAEVYTRRHVQARNCIERCFGVLKARWRCVHKDRVSHLASKIVIACCVLHNIALKARLPPPVDTEEQHDSANNEAWQDGPAFPSSQEETAKNDTPSRLAQGGRRHG</sequence>
<feature type="region of interest" description="Disordered" evidence="8">
    <location>
        <begin position="377"/>
        <end position="423"/>
    </location>
</feature>
<dbReference type="PANTHER" id="PTHR22930:SF289">
    <property type="entry name" value="DDE TNP4 DOMAIN-CONTAINING PROTEIN-RELATED"/>
    <property type="match status" value="1"/>
</dbReference>
<dbReference type="GO" id="GO:0016787">
    <property type="term" value="F:hydrolase activity"/>
    <property type="evidence" value="ECO:0007669"/>
    <property type="project" value="UniProtKB-KW"/>
</dbReference>